<keyword evidence="1" id="KW-1133">Transmembrane helix</keyword>
<feature type="transmembrane region" description="Helical" evidence="1">
    <location>
        <begin position="7"/>
        <end position="26"/>
    </location>
</feature>
<evidence type="ECO:0000256" key="1">
    <source>
        <dbReference type="SAM" id="Phobius"/>
    </source>
</evidence>
<sequence length="52" mass="5276">MRRGNCGAVIGVCALGLGLGILIAAIFPVGALMFLVAFLLIACGIICLKDGR</sequence>
<protein>
    <submittedName>
        <fullName evidence="2">Uncharacterized protein</fullName>
    </submittedName>
</protein>
<gene>
    <name evidence="2" type="ORF">LKD37_14745</name>
</gene>
<dbReference type="AlphaFoldDB" id="A0AAE3DF67"/>
<evidence type="ECO:0000313" key="3">
    <source>
        <dbReference type="Proteomes" id="UP001199319"/>
    </source>
</evidence>
<keyword evidence="1" id="KW-0812">Transmembrane</keyword>
<keyword evidence="3" id="KW-1185">Reference proteome</keyword>
<comment type="caution">
    <text evidence="2">The sequence shown here is derived from an EMBL/GenBank/DDBJ whole genome shotgun (WGS) entry which is preliminary data.</text>
</comment>
<dbReference type="Proteomes" id="UP001199319">
    <property type="component" value="Unassembled WGS sequence"/>
</dbReference>
<proteinExistence type="predicted"/>
<evidence type="ECO:0000313" key="2">
    <source>
        <dbReference type="EMBL" id="MCC2130747.1"/>
    </source>
</evidence>
<reference evidence="2" key="1">
    <citation type="submission" date="2021-10" db="EMBL/GenBank/DDBJ databases">
        <title>Anaerobic single-cell dispensing facilitates the cultivation of human gut bacteria.</title>
        <authorList>
            <person name="Afrizal A."/>
        </authorList>
    </citation>
    <scope>NUCLEOTIDE SEQUENCE</scope>
    <source>
        <strain evidence="2">CLA-AA-H272</strain>
    </source>
</reference>
<dbReference type="RefSeq" id="WP_302929895.1">
    <property type="nucleotide sequence ID" value="NZ_JAJEPW010000067.1"/>
</dbReference>
<name>A0AAE3DF67_9FIRM</name>
<accession>A0AAE3DF67</accession>
<dbReference type="EMBL" id="JAJEPW010000067">
    <property type="protein sequence ID" value="MCC2130747.1"/>
    <property type="molecule type" value="Genomic_DNA"/>
</dbReference>
<keyword evidence="1" id="KW-0472">Membrane</keyword>
<organism evidence="2 3">
    <name type="scientific">Brotocaccenecus cirricatena</name>
    <dbReference type="NCBI Taxonomy" id="3064195"/>
    <lineage>
        <taxon>Bacteria</taxon>
        <taxon>Bacillati</taxon>
        <taxon>Bacillota</taxon>
        <taxon>Clostridia</taxon>
        <taxon>Eubacteriales</taxon>
        <taxon>Oscillospiraceae</taxon>
        <taxon>Brotocaccenecus</taxon>
    </lineage>
</organism>
<feature type="transmembrane region" description="Helical" evidence="1">
    <location>
        <begin position="32"/>
        <end position="48"/>
    </location>
</feature>